<dbReference type="Gene3D" id="3.10.20.30">
    <property type="match status" value="1"/>
</dbReference>
<keyword evidence="1" id="KW-0285">Flavoprotein</keyword>
<dbReference type="SUPFAM" id="SSF52343">
    <property type="entry name" value="Ferredoxin reductase-like, C-terminal NADP-linked domain"/>
    <property type="match status" value="1"/>
</dbReference>
<keyword evidence="10" id="KW-1185">Reference proteome</keyword>
<keyword evidence="3" id="KW-0479">Metal-binding</keyword>
<feature type="domain" description="FAD-binding FR-type" evidence="8">
    <location>
        <begin position="7"/>
        <end position="108"/>
    </location>
</feature>
<dbReference type="InterPro" id="IPR017927">
    <property type="entry name" value="FAD-bd_FR_type"/>
</dbReference>
<dbReference type="PRINTS" id="PR00409">
    <property type="entry name" value="PHDIOXRDTASE"/>
</dbReference>
<dbReference type="InterPro" id="IPR006058">
    <property type="entry name" value="2Fe2S_fd_BS"/>
</dbReference>
<dbReference type="Gene3D" id="3.40.50.80">
    <property type="entry name" value="Nucleotide-binding domain of ferredoxin-NADP reductase (FNR) module"/>
    <property type="match status" value="1"/>
</dbReference>
<dbReference type="EMBL" id="CAJZAH010000001">
    <property type="protein sequence ID" value="CAG9169636.1"/>
    <property type="molecule type" value="Genomic_DNA"/>
</dbReference>
<dbReference type="CDD" id="cd06185">
    <property type="entry name" value="PDR_like"/>
    <property type="match status" value="1"/>
</dbReference>
<protein>
    <submittedName>
        <fullName evidence="9">Oxidoreductase NdmD</fullName>
        <ecNumber evidence="9">1.-.-.-</ecNumber>
    </submittedName>
</protein>
<evidence type="ECO:0000256" key="1">
    <source>
        <dbReference type="ARBA" id="ARBA00022630"/>
    </source>
</evidence>
<dbReference type="InterPro" id="IPR012675">
    <property type="entry name" value="Beta-grasp_dom_sf"/>
</dbReference>
<sequence>MRAPMPAGWREMRVRGIRLETDAIRSFELTPIAPEPLAPWTPGAHLDIALPDGGMRQYSLCGDPAEAAYRIAVKREPASRGGSAWLHDAVTPGMVLRVGTPRNAFGFDPQATQLVLMGAGIGITPLLPMWRAARRAGIPVALHLAAGARDEVPFREALEDADDVRLYLDRAPAAIAQALAQAMPAWAAGALLYTCGPAGFMEHVLRCAGQRGWPDHALRMERFAPIAPAPGGDRAAAAGPSQVPVRFARSGITVQARPGESLLALARRHGIDIGTGCEQGLCGACMTEVAEGVPEHRDSYLSESERERWVLPCVSGCGALPLALLA</sequence>
<keyword evidence="2" id="KW-0001">2Fe-2S</keyword>
<dbReference type="SUPFAM" id="SSF63380">
    <property type="entry name" value="Riboflavin synthase domain-like"/>
    <property type="match status" value="1"/>
</dbReference>
<comment type="caution">
    <text evidence="9">The sequence shown here is derived from an EMBL/GenBank/DDBJ whole genome shotgun (WGS) entry which is preliminary data.</text>
</comment>
<name>A0ABN7YBQ6_9BURK</name>
<evidence type="ECO:0000259" key="7">
    <source>
        <dbReference type="PROSITE" id="PS51085"/>
    </source>
</evidence>
<evidence type="ECO:0000313" key="10">
    <source>
        <dbReference type="Proteomes" id="UP000721236"/>
    </source>
</evidence>
<dbReference type="PROSITE" id="PS00197">
    <property type="entry name" value="2FE2S_FER_1"/>
    <property type="match status" value="1"/>
</dbReference>
<dbReference type="Gene3D" id="2.40.30.10">
    <property type="entry name" value="Translation factors"/>
    <property type="match status" value="1"/>
</dbReference>
<dbReference type="PANTHER" id="PTHR47354">
    <property type="entry name" value="NADH OXIDOREDUCTASE HCR"/>
    <property type="match status" value="1"/>
</dbReference>
<keyword evidence="4 9" id="KW-0560">Oxidoreductase</keyword>
<dbReference type="InterPro" id="IPR017938">
    <property type="entry name" value="Riboflavin_synthase-like_b-brl"/>
</dbReference>
<dbReference type="InterPro" id="IPR001041">
    <property type="entry name" value="2Fe-2S_ferredoxin-type"/>
</dbReference>
<dbReference type="Proteomes" id="UP000721236">
    <property type="component" value="Unassembled WGS sequence"/>
</dbReference>
<evidence type="ECO:0000313" key="9">
    <source>
        <dbReference type="EMBL" id="CAG9169636.1"/>
    </source>
</evidence>
<reference evidence="9 10" key="1">
    <citation type="submission" date="2021-08" db="EMBL/GenBank/DDBJ databases">
        <authorList>
            <person name="Peeters C."/>
        </authorList>
    </citation>
    <scope>NUCLEOTIDE SEQUENCE [LARGE SCALE GENOMIC DNA]</scope>
    <source>
        <strain evidence="9 10">LMG 21510</strain>
    </source>
</reference>
<dbReference type="EC" id="1.-.-.-" evidence="9"/>
<dbReference type="InterPro" id="IPR036010">
    <property type="entry name" value="2Fe-2S_ferredoxin-like_sf"/>
</dbReference>
<keyword evidence="5" id="KW-0408">Iron</keyword>
<feature type="domain" description="2Fe-2S ferredoxin-type" evidence="7">
    <location>
        <begin position="241"/>
        <end position="326"/>
    </location>
</feature>
<evidence type="ECO:0000256" key="5">
    <source>
        <dbReference type="ARBA" id="ARBA00023004"/>
    </source>
</evidence>
<evidence type="ECO:0000256" key="2">
    <source>
        <dbReference type="ARBA" id="ARBA00022714"/>
    </source>
</evidence>
<dbReference type="PANTHER" id="PTHR47354:SF1">
    <property type="entry name" value="CARNITINE MONOOXYGENASE REDUCTASE SUBUNIT"/>
    <property type="match status" value="1"/>
</dbReference>
<dbReference type="Pfam" id="PF00111">
    <property type="entry name" value="Fer2"/>
    <property type="match status" value="1"/>
</dbReference>
<organism evidence="9 10">
    <name type="scientific">Cupriavidus respiraculi</name>
    <dbReference type="NCBI Taxonomy" id="195930"/>
    <lineage>
        <taxon>Bacteria</taxon>
        <taxon>Pseudomonadati</taxon>
        <taxon>Pseudomonadota</taxon>
        <taxon>Betaproteobacteria</taxon>
        <taxon>Burkholderiales</taxon>
        <taxon>Burkholderiaceae</taxon>
        <taxon>Cupriavidus</taxon>
    </lineage>
</organism>
<evidence type="ECO:0000259" key="8">
    <source>
        <dbReference type="PROSITE" id="PS51384"/>
    </source>
</evidence>
<evidence type="ECO:0000256" key="4">
    <source>
        <dbReference type="ARBA" id="ARBA00023002"/>
    </source>
</evidence>
<dbReference type="CDD" id="cd00207">
    <property type="entry name" value="fer2"/>
    <property type="match status" value="1"/>
</dbReference>
<dbReference type="PROSITE" id="PS51085">
    <property type="entry name" value="2FE2S_FER_2"/>
    <property type="match status" value="1"/>
</dbReference>
<dbReference type="GO" id="GO:0016491">
    <property type="term" value="F:oxidoreductase activity"/>
    <property type="evidence" value="ECO:0007669"/>
    <property type="project" value="UniProtKB-KW"/>
</dbReference>
<evidence type="ECO:0000256" key="3">
    <source>
        <dbReference type="ARBA" id="ARBA00022723"/>
    </source>
</evidence>
<dbReference type="RefSeq" id="WP_224040721.1">
    <property type="nucleotide sequence ID" value="NZ_CAJZAH010000001.1"/>
</dbReference>
<evidence type="ECO:0000256" key="6">
    <source>
        <dbReference type="ARBA" id="ARBA00023014"/>
    </source>
</evidence>
<gene>
    <name evidence="9" type="primary">ndmD</name>
    <name evidence="9" type="ORF">LMG21510_01527</name>
</gene>
<dbReference type="PROSITE" id="PS51384">
    <property type="entry name" value="FAD_FR"/>
    <property type="match status" value="1"/>
</dbReference>
<dbReference type="InterPro" id="IPR050415">
    <property type="entry name" value="MRET"/>
</dbReference>
<proteinExistence type="predicted"/>
<accession>A0ABN7YBQ6</accession>
<dbReference type="InterPro" id="IPR039261">
    <property type="entry name" value="FNR_nucleotide-bd"/>
</dbReference>
<dbReference type="SUPFAM" id="SSF54292">
    <property type="entry name" value="2Fe-2S ferredoxin-like"/>
    <property type="match status" value="1"/>
</dbReference>
<keyword evidence="6" id="KW-0411">Iron-sulfur</keyword>